<reference evidence="1" key="1">
    <citation type="submission" date="2021-11" db="EMBL/GenBank/DDBJ databases">
        <title>Clostridia strains as spoilage organisms.</title>
        <authorList>
            <person name="Wambui J."/>
            <person name="Stevens M.J.A."/>
            <person name="Stephan R."/>
        </authorList>
    </citation>
    <scope>NUCLEOTIDE SEQUENCE</scope>
    <source>
        <strain evidence="1">CF009</strain>
    </source>
</reference>
<dbReference type="GO" id="GO:0005829">
    <property type="term" value="C:cytosol"/>
    <property type="evidence" value="ECO:0007669"/>
    <property type="project" value="TreeGrafter"/>
</dbReference>
<dbReference type="PROSITE" id="PS01229">
    <property type="entry name" value="COF_2"/>
    <property type="match status" value="1"/>
</dbReference>
<dbReference type="InterPro" id="IPR000150">
    <property type="entry name" value="Cof"/>
</dbReference>
<gene>
    <name evidence="1" type="ORF">LL038_21920</name>
</gene>
<dbReference type="RefSeq" id="WP_216120705.1">
    <property type="nucleotide sequence ID" value="NZ_CP086239.1"/>
</dbReference>
<name>A0AA47EH89_9CLOT</name>
<keyword evidence="1" id="KW-0378">Hydrolase</keyword>
<dbReference type="NCBIfam" id="TIGR01484">
    <property type="entry name" value="HAD-SF-IIB"/>
    <property type="match status" value="1"/>
</dbReference>
<dbReference type="AlphaFoldDB" id="A0AA47EH89"/>
<sequence length="276" mass="31133">MGYKLVCIDMDGTLLNSKHKVSNASKEALLKAHNKGVKIVISTGRMYSDAEFFSNLIGVKAPVIASNGAFIKQKNEKEAIYKNILEEKLFVKLLNVFIKYKVYPTFYTPQNAYCGSIIIKVFVEYIKLRGGMSRATKIKYIRTIKQWDKVFKIEKNNIVKCEVMHKDTEKLLKVRAEIQKIEGIEIVSSSKHNIEITSKGVSKGRAVEKLANYYNIKKDEIIAIGDSENDISMIEFAGMGIAMGNAIERVKQKSDFITDTNDNEGVAKAINKFILD</sequence>
<dbReference type="EMBL" id="CP086239">
    <property type="protein sequence ID" value="WAG60166.1"/>
    <property type="molecule type" value="Genomic_DNA"/>
</dbReference>
<dbReference type="Proteomes" id="UP001164733">
    <property type="component" value="Chromosome"/>
</dbReference>
<proteinExistence type="predicted"/>
<dbReference type="CDD" id="cd07516">
    <property type="entry name" value="HAD_Pase"/>
    <property type="match status" value="1"/>
</dbReference>
<dbReference type="SFLD" id="SFLDG01144">
    <property type="entry name" value="C2.B.4:_PGP_Like"/>
    <property type="match status" value="1"/>
</dbReference>
<dbReference type="GO" id="GO:0000287">
    <property type="term" value="F:magnesium ion binding"/>
    <property type="evidence" value="ECO:0007669"/>
    <property type="project" value="TreeGrafter"/>
</dbReference>
<dbReference type="SFLD" id="SFLDS00003">
    <property type="entry name" value="Haloacid_Dehalogenase"/>
    <property type="match status" value="1"/>
</dbReference>
<evidence type="ECO:0000313" key="1">
    <source>
        <dbReference type="EMBL" id="WAG60166.1"/>
    </source>
</evidence>
<dbReference type="NCBIfam" id="TIGR00099">
    <property type="entry name" value="Cof-subfamily"/>
    <property type="match status" value="1"/>
</dbReference>
<evidence type="ECO:0000313" key="2">
    <source>
        <dbReference type="Proteomes" id="UP001164733"/>
    </source>
</evidence>
<accession>A0AA47EH89</accession>
<dbReference type="PANTHER" id="PTHR10000">
    <property type="entry name" value="PHOSPHOSERINE PHOSPHATASE"/>
    <property type="match status" value="1"/>
</dbReference>
<dbReference type="InterPro" id="IPR006379">
    <property type="entry name" value="HAD-SF_hydro_IIB"/>
</dbReference>
<dbReference type="PANTHER" id="PTHR10000:SF8">
    <property type="entry name" value="HAD SUPERFAMILY HYDROLASE-LIKE, TYPE 3"/>
    <property type="match status" value="1"/>
</dbReference>
<organism evidence="1 2">
    <name type="scientific">Clostridium estertheticum</name>
    <dbReference type="NCBI Taxonomy" id="238834"/>
    <lineage>
        <taxon>Bacteria</taxon>
        <taxon>Bacillati</taxon>
        <taxon>Bacillota</taxon>
        <taxon>Clostridia</taxon>
        <taxon>Eubacteriales</taxon>
        <taxon>Clostridiaceae</taxon>
        <taxon>Clostridium</taxon>
    </lineage>
</organism>
<protein>
    <submittedName>
        <fullName evidence="1">Cof-type HAD-IIB family hydrolase</fullName>
    </submittedName>
</protein>
<dbReference type="GO" id="GO:0016791">
    <property type="term" value="F:phosphatase activity"/>
    <property type="evidence" value="ECO:0007669"/>
    <property type="project" value="TreeGrafter"/>
</dbReference>
<dbReference type="PROSITE" id="PS01228">
    <property type="entry name" value="COF_1"/>
    <property type="match status" value="1"/>
</dbReference>
<dbReference type="SFLD" id="SFLDG01140">
    <property type="entry name" value="C2.B:_Phosphomannomutase_and_P"/>
    <property type="match status" value="1"/>
</dbReference>
<dbReference type="Pfam" id="PF08282">
    <property type="entry name" value="Hydrolase_3"/>
    <property type="match status" value="1"/>
</dbReference>